<organism evidence="1 3">
    <name type="scientific">Macrococcoides canis</name>
    <dbReference type="NCBI Taxonomy" id="1855823"/>
    <lineage>
        <taxon>Bacteria</taxon>
        <taxon>Bacillati</taxon>
        <taxon>Bacillota</taxon>
        <taxon>Bacilli</taxon>
        <taxon>Bacillales</taxon>
        <taxon>Staphylococcaceae</taxon>
        <taxon>Macrococcoides</taxon>
    </lineage>
</organism>
<evidence type="ECO:0000313" key="3">
    <source>
        <dbReference type="Proteomes" id="UP000194154"/>
    </source>
</evidence>
<accession>A0A1W7ABR9</accession>
<reference evidence="1" key="2">
    <citation type="submission" date="2017-04" db="EMBL/GenBank/DDBJ databases">
        <authorList>
            <person name="Afonso C.L."/>
            <person name="Miller P.J."/>
            <person name="Scott M.A."/>
            <person name="Spackman E."/>
            <person name="Goraichik I."/>
            <person name="Dimitrov K.M."/>
            <person name="Suarez D.L."/>
            <person name="Swayne D.E."/>
        </authorList>
    </citation>
    <scope>NUCLEOTIDE SEQUENCE</scope>
    <source>
        <strain evidence="1">KM45013</strain>
    </source>
</reference>
<dbReference type="GeneID" id="35295526"/>
<dbReference type="Proteomes" id="UP000501122">
    <property type="component" value="Chromosome"/>
</dbReference>
<dbReference type="STRING" id="1855823.MCCS_14080"/>
<dbReference type="Proteomes" id="UP000194154">
    <property type="component" value="Chromosome"/>
</dbReference>
<keyword evidence="3" id="KW-1185">Reference proteome</keyword>
<gene>
    <name evidence="2" type="ORF">GTN30_06430</name>
    <name evidence="1" type="ORF">MCCS_14080</name>
</gene>
<name>A0A1W7ABR9_9STAP</name>
<evidence type="ECO:0000313" key="2">
    <source>
        <dbReference type="EMBL" id="QIH78304.1"/>
    </source>
</evidence>
<protein>
    <submittedName>
        <fullName evidence="1">Uncharacterized protein</fullName>
    </submittedName>
</protein>
<dbReference type="EMBL" id="CP047363">
    <property type="protein sequence ID" value="QIH78304.1"/>
    <property type="molecule type" value="Genomic_DNA"/>
</dbReference>
<dbReference type="AlphaFoldDB" id="A0A1W7ABR9"/>
<evidence type="ECO:0000313" key="1">
    <source>
        <dbReference type="EMBL" id="ARQ07049.1"/>
    </source>
</evidence>
<reference evidence="2" key="3">
    <citation type="journal article" date="2020" name="Antimicrob. Agents Chemother.">
        <title>The novel macrolide resistance genes mef(D), msr(F) and msr(H) are present on resistance islands in Macrococcus canis, Macrococcus caseolyticus and Staphylococcus aureus.</title>
        <authorList>
            <person name="Schwendener S."/>
            <person name="Dona V."/>
            <person name="Perreten V."/>
        </authorList>
    </citation>
    <scope>NUCLEOTIDE SEQUENCE</scope>
    <source>
        <strain evidence="2">Epi0076A</strain>
    </source>
</reference>
<reference evidence="1 3" key="1">
    <citation type="journal article" date="2017" name="Int. J. Syst. Evol. Microbiol.">
        <title>Macrococcus canis sp. nov., a skin bacterium associated with infections in dogs.</title>
        <authorList>
            <person name="Gobeli Brawand S."/>
            <person name="Cotting K."/>
            <person name="Gomez-Sanz E."/>
            <person name="Collaud A."/>
            <person name="Thomann A."/>
            <person name="Brodard I."/>
            <person name="Rodriguez-Campos S."/>
            <person name="Strauss C."/>
            <person name="Perreten V."/>
        </authorList>
    </citation>
    <scope>NUCLEOTIDE SEQUENCE [LARGE SCALE GENOMIC DNA]</scope>
    <source>
        <strain evidence="1 3">KM45013</strain>
    </source>
</reference>
<dbReference type="EMBL" id="CP021059">
    <property type="protein sequence ID" value="ARQ07049.1"/>
    <property type="molecule type" value="Genomic_DNA"/>
</dbReference>
<proteinExistence type="predicted"/>
<sequence length="63" mass="7673">MNEDKHIYVVQEEIDYEPNLIMGIYDNEVDAKNLKQRLENEDNINYDIRKVQINTEYNNFICF</sequence>
<dbReference type="RefSeq" id="WP_086042678.1">
    <property type="nucleotide sequence ID" value="NZ_CBCRZA010000002.1"/>
</dbReference>
<dbReference type="KEGG" id="mcak:MCCS_14080"/>